<feature type="domain" description="Helicase C-terminal" evidence="11">
    <location>
        <begin position="492"/>
        <end position="671"/>
    </location>
</feature>
<feature type="compositionally biased region" description="Gly residues" evidence="9">
    <location>
        <begin position="109"/>
        <end position="120"/>
    </location>
</feature>
<evidence type="ECO:0000256" key="9">
    <source>
        <dbReference type="SAM" id="MobiDB-lite"/>
    </source>
</evidence>
<dbReference type="GO" id="GO:0005524">
    <property type="term" value="F:ATP binding"/>
    <property type="evidence" value="ECO:0007669"/>
    <property type="project" value="UniProtKB-KW"/>
</dbReference>
<feature type="compositionally biased region" description="Basic residues" evidence="9">
    <location>
        <begin position="61"/>
        <end position="71"/>
    </location>
</feature>
<feature type="domain" description="DEAD-box RNA helicase Q" evidence="12">
    <location>
        <begin position="274"/>
        <end position="302"/>
    </location>
</feature>
<dbReference type="CDD" id="cd17963">
    <property type="entry name" value="DEADc_DDX19_DDX25"/>
    <property type="match status" value="1"/>
</dbReference>
<dbReference type="Proteomes" id="UP000887575">
    <property type="component" value="Unassembled WGS sequence"/>
</dbReference>
<keyword evidence="3" id="KW-0378">Hydrolase</keyword>
<dbReference type="SMART" id="SM00487">
    <property type="entry name" value="DEXDc"/>
    <property type="match status" value="1"/>
</dbReference>
<evidence type="ECO:0000259" key="10">
    <source>
        <dbReference type="PROSITE" id="PS51192"/>
    </source>
</evidence>
<keyword evidence="2" id="KW-0547">Nucleotide-binding</keyword>
<keyword evidence="5" id="KW-0067">ATP-binding</keyword>
<dbReference type="Pfam" id="PF00270">
    <property type="entry name" value="DEAD"/>
    <property type="match status" value="1"/>
</dbReference>
<dbReference type="EC" id="3.6.4.13" evidence="1"/>
<dbReference type="PANTHER" id="PTHR47958">
    <property type="entry name" value="ATP-DEPENDENT RNA HELICASE DBP3"/>
    <property type="match status" value="1"/>
</dbReference>
<dbReference type="InterPro" id="IPR001650">
    <property type="entry name" value="Helicase_C-like"/>
</dbReference>
<evidence type="ECO:0000256" key="3">
    <source>
        <dbReference type="ARBA" id="ARBA00022801"/>
    </source>
</evidence>
<dbReference type="SMART" id="SM00490">
    <property type="entry name" value="HELICc"/>
    <property type="match status" value="1"/>
</dbReference>
<evidence type="ECO:0000256" key="7">
    <source>
        <dbReference type="ARBA" id="ARBA00047984"/>
    </source>
</evidence>
<feature type="domain" description="Helicase ATP-binding" evidence="10">
    <location>
        <begin position="307"/>
        <end position="481"/>
    </location>
</feature>
<evidence type="ECO:0000313" key="13">
    <source>
        <dbReference type="Proteomes" id="UP000887575"/>
    </source>
</evidence>
<dbReference type="InterPro" id="IPR014001">
    <property type="entry name" value="Helicase_ATP-bd"/>
</dbReference>
<protein>
    <recommendedName>
        <fullName evidence="1">RNA helicase</fullName>
        <ecNumber evidence="1">3.6.4.13</ecNumber>
    </recommendedName>
</protein>
<evidence type="ECO:0000256" key="1">
    <source>
        <dbReference type="ARBA" id="ARBA00012552"/>
    </source>
</evidence>
<feature type="compositionally biased region" description="Polar residues" evidence="9">
    <location>
        <begin position="97"/>
        <end position="108"/>
    </location>
</feature>
<dbReference type="FunFam" id="3.40.50.300:FF:000849">
    <property type="entry name" value="ATP-dependent RNA helicase DBP5"/>
    <property type="match status" value="1"/>
</dbReference>
<feature type="short sequence motif" description="Q motif" evidence="8">
    <location>
        <begin position="274"/>
        <end position="302"/>
    </location>
</feature>
<proteinExistence type="predicted"/>
<dbReference type="SUPFAM" id="SSF52540">
    <property type="entry name" value="P-loop containing nucleoside triphosphate hydrolases"/>
    <property type="match status" value="1"/>
</dbReference>
<feature type="compositionally biased region" description="Polar residues" evidence="9">
    <location>
        <begin position="27"/>
        <end position="38"/>
    </location>
</feature>
<dbReference type="AlphaFoldDB" id="A0AAF3EW73"/>
<dbReference type="Pfam" id="PF00271">
    <property type="entry name" value="Helicase_C"/>
    <property type="match status" value="1"/>
</dbReference>
<reference evidence="14" key="1">
    <citation type="submission" date="2024-02" db="UniProtKB">
        <authorList>
            <consortium name="WormBaseParasite"/>
        </authorList>
    </citation>
    <scope>IDENTIFICATION</scope>
</reference>
<evidence type="ECO:0000313" key="14">
    <source>
        <dbReference type="WBParaSite" id="MBELARI_LOCUS17814"/>
    </source>
</evidence>
<evidence type="ECO:0000256" key="2">
    <source>
        <dbReference type="ARBA" id="ARBA00022741"/>
    </source>
</evidence>
<evidence type="ECO:0000256" key="4">
    <source>
        <dbReference type="ARBA" id="ARBA00022806"/>
    </source>
</evidence>
<dbReference type="PROSITE" id="PS51195">
    <property type="entry name" value="Q_MOTIF"/>
    <property type="match status" value="1"/>
</dbReference>
<evidence type="ECO:0000259" key="11">
    <source>
        <dbReference type="PROSITE" id="PS51194"/>
    </source>
</evidence>
<keyword evidence="6" id="KW-0694">RNA-binding</keyword>
<dbReference type="PROSITE" id="PS51194">
    <property type="entry name" value="HELICASE_CTER"/>
    <property type="match status" value="1"/>
</dbReference>
<feature type="region of interest" description="Disordered" evidence="9">
    <location>
        <begin position="1"/>
        <end position="161"/>
    </location>
</feature>
<dbReference type="InterPro" id="IPR014014">
    <property type="entry name" value="RNA_helicase_DEAD_Q_motif"/>
</dbReference>
<sequence>MSKWQEQFRAQMMAEGMDLPIEPPADPTSQLVQQTQSLGLGAGGDYDASPTAPFYQNRGGYRGRGRGRGRGSRGGFDSSSFSPQQQGGFNQWQNQQPGTPNSPNNFSQRGGGFVQQGNFGGYPTNQFDDQSPRGGYQNRGGRGGNWRGGFQNATNYGGGQQFAAAPAPQLYQNATNFQQSPQKPHGSPRGSPRGFFPNISKRFDSGAVRPLAGFTGNLPEKSAEEATPPENPMSSEDLALLNKFLQRTVEHMREGTVDVKNQQQDPTSPLHSILNFRELRVKDDIIKALDMMGFEQPSKIQEFALPLLLMEPPTNMIAQSQSGTGKTAAFVLTMLSRVVPENKYPQALCLAPTHELAKQIGKVVNDMSRFMPDVKVHFAVKGQMADFGTSLTEQIVIGTPGKLDDYIFKFKTFDISKVKCVVLDEADVMLWSNPGHKEISLKIYNAIQKVNPKCQALLFSATYEEEVIKFAEQLIKDAVLVTLRKEEQALPNIKQFYVECASRDAKFEAIFNLYTGLTIASAIIFCHTIQSAKWIAHKLCEKGLDVGLLHGQLSVEERATAIQQFREGHYKVMITTNVCARGIDVSQVSIVINYDPPVRQMTGANGAIENVADFETYLHRIGRTGRFGKSGIAINLVDSKQTLKYIEDIENYFEKPIVKLEPADLEQLEAIENEDKQGDEEEE</sequence>
<accession>A0AAF3EW73</accession>
<dbReference type="GO" id="GO:0003723">
    <property type="term" value="F:RNA binding"/>
    <property type="evidence" value="ECO:0007669"/>
    <property type="project" value="UniProtKB-KW"/>
</dbReference>
<feature type="compositionally biased region" description="Low complexity" evidence="9">
    <location>
        <begin position="75"/>
        <end position="96"/>
    </location>
</feature>
<dbReference type="InterPro" id="IPR027417">
    <property type="entry name" value="P-loop_NTPase"/>
</dbReference>
<evidence type="ECO:0000256" key="8">
    <source>
        <dbReference type="PROSITE-ProRule" id="PRU00552"/>
    </source>
</evidence>
<name>A0AAF3EW73_9BILA</name>
<dbReference type="Gene3D" id="3.40.50.300">
    <property type="entry name" value="P-loop containing nucleotide triphosphate hydrolases"/>
    <property type="match status" value="2"/>
</dbReference>
<keyword evidence="13" id="KW-1185">Reference proteome</keyword>
<dbReference type="PROSITE" id="PS51192">
    <property type="entry name" value="HELICASE_ATP_BIND_1"/>
    <property type="match status" value="1"/>
</dbReference>
<keyword evidence="4" id="KW-0347">Helicase</keyword>
<comment type="catalytic activity">
    <reaction evidence="7">
        <text>ATP + H2O = ADP + phosphate + H(+)</text>
        <dbReference type="Rhea" id="RHEA:13065"/>
        <dbReference type="ChEBI" id="CHEBI:15377"/>
        <dbReference type="ChEBI" id="CHEBI:15378"/>
        <dbReference type="ChEBI" id="CHEBI:30616"/>
        <dbReference type="ChEBI" id="CHEBI:43474"/>
        <dbReference type="ChEBI" id="CHEBI:456216"/>
        <dbReference type="EC" id="3.6.4.13"/>
    </reaction>
</comment>
<feature type="region of interest" description="Disordered" evidence="9">
    <location>
        <begin position="177"/>
        <end position="234"/>
    </location>
</feature>
<dbReference type="InterPro" id="IPR011545">
    <property type="entry name" value="DEAD/DEAH_box_helicase_dom"/>
</dbReference>
<dbReference type="GO" id="GO:0016787">
    <property type="term" value="F:hydrolase activity"/>
    <property type="evidence" value="ECO:0007669"/>
    <property type="project" value="UniProtKB-KW"/>
</dbReference>
<evidence type="ECO:0000256" key="6">
    <source>
        <dbReference type="ARBA" id="ARBA00022884"/>
    </source>
</evidence>
<dbReference type="WBParaSite" id="MBELARI_LOCUS17814">
    <property type="protein sequence ID" value="MBELARI_LOCUS17814"/>
    <property type="gene ID" value="MBELARI_LOCUS17814"/>
</dbReference>
<organism evidence="13 14">
    <name type="scientific">Mesorhabditis belari</name>
    <dbReference type="NCBI Taxonomy" id="2138241"/>
    <lineage>
        <taxon>Eukaryota</taxon>
        <taxon>Metazoa</taxon>
        <taxon>Ecdysozoa</taxon>
        <taxon>Nematoda</taxon>
        <taxon>Chromadorea</taxon>
        <taxon>Rhabditida</taxon>
        <taxon>Rhabditina</taxon>
        <taxon>Rhabditomorpha</taxon>
        <taxon>Rhabditoidea</taxon>
        <taxon>Rhabditidae</taxon>
        <taxon>Mesorhabditinae</taxon>
        <taxon>Mesorhabditis</taxon>
    </lineage>
</organism>
<feature type="compositionally biased region" description="Gly residues" evidence="9">
    <location>
        <begin position="137"/>
        <end position="147"/>
    </location>
</feature>
<dbReference type="GO" id="GO:0003724">
    <property type="term" value="F:RNA helicase activity"/>
    <property type="evidence" value="ECO:0007669"/>
    <property type="project" value="UniProtKB-EC"/>
</dbReference>
<evidence type="ECO:0000259" key="12">
    <source>
        <dbReference type="PROSITE" id="PS51195"/>
    </source>
</evidence>
<evidence type="ECO:0000256" key="5">
    <source>
        <dbReference type="ARBA" id="ARBA00022840"/>
    </source>
</evidence>
<dbReference type="CDD" id="cd18787">
    <property type="entry name" value="SF2_C_DEAD"/>
    <property type="match status" value="1"/>
</dbReference>